<evidence type="ECO:0000256" key="1">
    <source>
        <dbReference type="SAM" id="Phobius"/>
    </source>
</evidence>
<feature type="transmembrane region" description="Helical" evidence="1">
    <location>
        <begin position="86"/>
        <end position="106"/>
    </location>
</feature>
<protein>
    <recommendedName>
        <fullName evidence="3">Transmembrane protein</fullName>
    </recommendedName>
</protein>
<dbReference type="AlphaFoldDB" id="A0A1J5QY03"/>
<accession>A0A1J5QY03</accession>
<name>A0A1J5QY03_9ZZZZ</name>
<keyword evidence="1" id="KW-0812">Transmembrane</keyword>
<feature type="transmembrane region" description="Helical" evidence="1">
    <location>
        <begin position="62"/>
        <end position="80"/>
    </location>
</feature>
<organism evidence="2">
    <name type="scientific">mine drainage metagenome</name>
    <dbReference type="NCBI Taxonomy" id="410659"/>
    <lineage>
        <taxon>unclassified sequences</taxon>
        <taxon>metagenomes</taxon>
        <taxon>ecological metagenomes</taxon>
    </lineage>
</organism>
<evidence type="ECO:0008006" key="3">
    <source>
        <dbReference type="Google" id="ProtNLM"/>
    </source>
</evidence>
<keyword evidence="1" id="KW-0472">Membrane</keyword>
<sequence>MRRLYFLVPDVELASNIVDALLVARVPEHRIHVVAREGTELGNLPEAGLAQKSDLIPAIERGIGLGGATGTLAGLIAIAIPGGAVISAGALVLGLALAGGTAGAWLSSMIGVSVKSPRLEPFEQAIERGELLMMVDVPKERVAEIEHTVCALHPLARPEGVEPDIPAFP</sequence>
<evidence type="ECO:0000313" key="2">
    <source>
        <dbReference type="EMBL" id="OIQ88574.1"/>
    </source>
</evidence>
<gene>
    <name evidence="2" type="ORF">GALL_295530</name>
</gene>
<keyword evidence="1" id="KW-1133">Transmembrane helix</keyword>
<proteinExistence type="predicted"/>
<dbReference type="EMBL" id="MLJW01000367">
    <property type="protein sequence ID" value="OIQ88574.1"/>
    <property type="molecule type" value="Genomic_DNA"/>
</dbReference>
<comment type="caution">
    <text evidence="2">The sequence shown here is derived from an EMBL/GenBank/DDBJ whole genome shotgun (WGS) entry which is preliminary data.</text>
</comment>
<reference evidence="2" key="1">
    <citation type="submission" date="2016-10" db="EMBL/GenBank/DDBJ databases">
        <title>Sequence of Gallionella enrichment culture.</title>
        <authorList>
            <person name="Poehlein A."/>
            <person name="Muehling M."/>
            <person name="Daniel R."/>
        </authorList>
    </citation>
    <scope>NUCLEOTIDE SEQUENCE</scope>
</reference>